<keyword evidence="1" id="KW-0413">Isomerase</keyword>
<proteinExistence type="predicted"/>
<dbReference type="Proteomes" id="UP000052946">
    <property type="component" value="Unassembled WGS sequence"/>
</dbReference>
<dbReference type="AlphaFoldDB" id="A0A0U9H8Z1"/>
<evidence type="ECO:0000313" key="1">
    <source>
        <dbReference type="EMBL" id="GAQ19143.1"/>
    </source>
</evidence>
<comment type="caution">
    <text evidence="1">The sequence shown here is derived from an EMBL/GenBank/DDBJ whole genome shotgun (WGS) entry which is preliminary data.</text>
</comment>
<accession>A0A0U9H8Z1</accession>
<reference evidence="1 2" key="2">
    <citation type="journal article" date="2016" name="Genome Announc.">
        <title>Draft Genome Sequence of Oceanobacillus picturae Heshi-B3, Isolated from Fermented Rice Bran in a Traditional Japanese Seafood Dish.</title>
        <authorList>
            <person name="Akuzawa S."/>
            <person name="Nagaoka J."/>
            <person name="Kanekatsu M."/>
            <person name="Kanesaki Y."/>
            <person name="Suzuki T."/>
        </authorList>
    </citation>
    <scope>NUCLEOTIDE SEQUENCE [LARGE SCALE GENOMIC DNA]</scope>
    <source>
        <strain evidence="1 2">Heshi-B3</strain>
    </source>
</reference>
<protein>
    <submittedName>
        <fullName evidence="1">DNA topoisomerase 6 subunit B-like</fullName>
    </submittedName>
</protein>
<gene>
    <name evidence="1" type="ORF">OPHB3_3102</name>
</gene>
<dbReference type="Pfam" id="PF18728">
    <property type="entry name" value="HEPN_AbiV"/>
    <property type="match status" value="1"/>
</dbReference>
<dbReference type="EMBL" id="BBXV01000040">
    <property type="protein sequence ID" value="GAQ19143.1"/>
    <property type="molecule type" value="Genomic_DNA"/>
</dbReference>
<dbReference type="InterPro" id="IPR030987">
    <property type="entry name" value="AbiV"/>
</dbReference>
<dbReference type="RefSeq" id="WP_058950895.1">
    <property type="nucleotide sequence ID" value="NZ_BBXV01000040.1"/>
</dbReference>
<evidence type="ECO:0000313" key="2">
    <source>
        <dbReference type="Proteomes" id="UP000052946"/>
    </source>
</evidence>
<dbReference type="GO" id="GO:0016853">
    <property type="term" value="F:isomerase activity"/>
    <property type="evidence" value="ECO:0007669"/>
    <property type="project" value="UniProtKB-KW"/>
</dbReference>
<sequence length="246" mass="29695">MNFNQLKVEEIEKIFFKIYENGCELLEEAEFLHKHQRYARSYLCAHIAFEEFGKLPMLYSAAINVYNGNKTDWKKLNRRIRDHKRKVSQSYGTIMFYNNVMSQYKEKNNNQDKHTSFDIPNEINYIEVIKEYIENEVDFNPFEFEQYIKNLDIEEEIKEKYSMTMLLNEYKNGSLYSDFDEGEFIKPSEKIDRTICEYGITLAYIQKKYLNVPNLHKEGLYLYKITKENEENIKTLQAKYIDKKKE</sequence>
<reference evidence="2" key="1">
    <citation type="submission" date="2015-07" db="EMBL/GenBank/DDBJ databases">
        <title>Draft Genome Sequence of Oceanobacillus picturae Heshi-B3 that Was Isolated from Fermented Rice Bran with Aging Salted Mackerel, Which Was Named Heshiko as Traditional Fermented Seafood in Japan.</title>
        <authorList>
            <person name="Akuzawa S."/>
            <person name="Nakagawa J."/>
            <person name="Kanekatsu T."/>
            <person name="Kanesaki Y."/>
            <person name="Suzuki T."/>
        </authorList>
    </citation>
    <scope>NUCLEOTIDE SEQUENCE [LARGE SCALE GENOMIC DNA]</scope>
    <source>
        <strain evidence="2">Heshi-B3</strain>
    </source>
</reference>
<organism evidence="1 2">
    <name type="scientific">Oceanobacillus picturae</name>
    <dbReference type="NCBI Taxonomy" id="171693"/>
    <lineage>
        <taxon>Bacteria</taxon>
        <taxon>Bacillati</taxon>
        <taxon>Bacillota</taxon>
        <taxon>Bacilli</taxon>
        <taxon>Bacillales</taxon>
        <taxon>Bacillaceae</taxon>
        <taxon>Oceanobacillus</taxon>
    </lineage>
</organism>
<dbReference type="NCBIfam" id="TIGR04498">
    <property type="entry name" value="AbiV_defense"/>
    <property type="match status" value="1"/>
</dbReference>
<name>A0A0U9H8Z1_9BACI</name>